<dbReference type="EMBL" id="CM010716">
    <property type="protein sequence ID" value="RZC49344.1"/>
    <property type="molecule type" value="Genomic_DNA"/>
</dbReference>
<reference evidence="2 3" key="1">
    <citation type="journal article" date="2018" name="Science">
        <title>The opium poppy genome and morphinan production.</title>
        <authorList>
            <person name="Guo L."/>
            <person name="Winzer T."/>
            <person name="Yang X."/>
            <person name="Li Y."/>
            <person name="Ning Z."/>
            <person name="He Z."/>
            <person name="Teodor R."/>
            <person name="Lu Y."/>
            <person name="Bowser T.A."/>
            <person name="Graham I.A."/>
            <person name="Ye K."/>
        </authorList>
    </citation>
    <scope>NUCLEOTIDE SEQUENCE [LARGE SCALE GENOMIC DNA]</scope>
    <source>
        <strain evidence="3">cv. HN1</strain>
        <tissue evidence="2">Leaves</tissue>
    </source>
</reference>
<dbReference type="OrthoDB" id="1298252at2759"/>
<organism evidence="2 3">
    <name type="scientific">Papaver somniferum</name>
    <name type="common">Opium poppy</name>
    <dbReference type="NCBI Taxonomy" id="3469"/>
    <lineage>
        <taxon>Eukaryota</taxon>
        <taxon>Viridiplantae</taxon>
        <taxon>Streptophyta</taxon>
        <taxon>Embryophyta</taxon>
        <taxon>Tracheophyta</taxon>
        <taxon>Spermatophyta</taxon>
        <taxon>Magnoliopsida</taxon>
        <taxon>Ranunculales</taxon>
        <taxon>Papaveraceae</taxon>
        <taxon>Papaveroideae</taxon>
        <taxon>Papaver</taxon>
    </lineage>
</organism>
<dbReference type="SMART" id="SM00579">
    <property type="entry name" value="FBD"/>
    <property type="match status" value="1"/>
</dbReference>
<evidence type="ECO:0000313" key="3">
    <source>
        <dbReference type="Proteomes" id="UP000316621"/>
    </source>
</evidence>
<dbReference type="InterPro" id="IPR032675">
    <property type="entry name" value="LRR_dom_sf"/>
</dbReference>
<proteinExistence type="predicted"/>
<evidence type="ECO:0000313" key="2">
    <source>
        <dbReference type="EMBL" id="RZC49344.1"/>
    </source>
</evidence>
<dbReference type="InterPro" id="IPR006566">
    <property type="entry name" value="FBD"/>
</dbReference>
<dbReference type="PANTHER" id="PTHR31900:SF30">
    <property type="entry name" value="SUPERFAMILY PROTEIN, PUTATIVE-RELATED"/>
    <property type="match status" value="1"/>
</dbReference>
<dbReference type="PANTHER" id="PTHR31900">
    <property type="entry name" value="F-BOX/RNI SUPERFAMILY PROTEIN-RELATED"/>
    <property type="match status" value="1"/>
</dbReference>
<dbReference type="AlphaFoldDB" id="A0A4Y7IKC0"/>
<dbReference type="SUPFAM" id="SSF52047">
    <property type="entry name" value="RNI-like"/>
    <property type="match status" value="1"/>
</dbReference>
<protein>
    <recommendedName>
        <fullName evidence="1">FBD domain-containing protein</fullName>
    </recommendedName>
</protein>
<feature type="domain" description="FBD" evidence="1">
    <location>
        <begin position="307"/>
        <end position="379"/>
    </location>
</feature>
<dbReference type="Proteomes" id="UP000316621">
    <property type="component" value="Chromosome 2"/>
</dbReference>
<dbReference type="Gene3D" id="3.80.10.10">
    <property type="entry name" value="Ribonuclease Inhibitor"/>
    <property type="match status" value="1"/>
</dbReference>
<dbReference type="Pfam" id="PF08387">
    <property type="entry name" value="FBD"/>
    <property type="match status" value="1"/>
</dbReference>
<gene>
    <name evidence="2" type="ORF">C5167_017790</name>
</gene>
<keyword evidence="3" id="KW-1185">Reference proteome</keyword>
<name>A0A4Y7IKC0_PAPSO</name>
<sequence length="379" mass="43895">MNFVDKKLSLHHETRDIKKFILDNLDVQRFQVEEWVSDLFTRQSLEEFVFYAESSPEGFFPSRGTYASLTILELGTWDPVYLPDAINFPNLKICRLRSATLYMHSEDLTQQFFSNLPVLEELELRDCDWNISELLISAPALKYLFITGPSEAAFSRGPIPKFKINIFAPNLLSLRYTDFAAEDYILHRFETLVNAVIDCKRLYRSLPQEKDPISTKFIKKLSNVKRSKISGGTFEELLFPDDLFINWPMFHNLVYLEVASKISFSEDKTLLNFLRISPNLATIIIAQGFVEHLSSTDGGWTLDMVPQCMLLHLKAVNFFEFYGCLEDLNVVQIFLKYARVLERMIIKFDSNLPTDEQNEVMKKLLKFPRGSTSCIIEVL</sequence>
<accession>A0A4Y7IKC0</accession>
<dbReference type="InterPro" id="IPR050232">
    <property type="entry name" value="FBL13/AtMIF1-like"/>
</dbReference>
<evidence type="ECO:0000259" key="1">
    <source>
        <dbReference type="SMART" id="SM00579"/>
    </source>
</evidence>
<dbReference type="Gramene" id="RZC49344">
    <property type="protein sequence ID" value="RZC49344"/>
    <property type="gene ID" value="C5167_017790"/>
</dbReference>